<gene>
    <name evidence="3" type="ORF">SAMN05428998_12759</name>
</gene>
<organism evidence="3 4">
    <name type="scientific">Tistlia consotensis USBA 355</name>
    <dbReference type="NCBI Taxonomy" id="560819"/>
    <lineage>
        <taxon>Bacteria</taxon>
        <taxon>Pseudomonadati</taxon>
        <taxon>Pseudomonadota</taxon>
        <taxon>Alphaproteobacteria</taxon>
        <taxon>Rhodospirillales</taxon>
        <taxon>Rhodovibrionaceae</taxon>
        <taxon>Tistlia</taxon>
    </lineage>
</organism>
<dbReference type="InterPro" id="IPR038610">
    <property type="entry name" value="FliK-like_C_sf"/>
</dbReference>
<keyword evidence="3" id="KW-0966">Cell projection</keyword>
<evidence type="ECO:0000259" key="2">
    <source>
        <dbReference type="Pfam" id="PF02120"/>
    </source>
</evidence>
<feature type="compositionally biased region" description="Low complexity" evidence="1">
    <location>
        <begin position="93"/>
        <end position="103"/>
    </location>
</feature>
<accession>A0A1Y6CJ31</accession>
<dbReference type="STRING" id="560819.SAMN05428998_12759"/>
<evidence type="ECO:0000313" key="3">
    <source>
        <dbReference type="EMBL" id="SMF67730.1"/>
    </source>
</evidence>
<dbReference type="CDD" id="cd17470">
    <property type="entry name" value="T3SS_Flik_C"/>
    <property type="match status" value="1"/>
</dbReference>
<dbReference type="RefSeq" id="WP_085125403.1">
    <property type="nucleotide sequence ID" value="NZ_FWZX01000027.1"/>
</dbReference>
<sequence>MDIQAVPASTPRPQDRAESGKSSSDKGFAALLGTMAGKSTDTPAPAKQPRQDDGRDDTAAADASTRHDRTGDRKADSKKNDAKSDAQNDDRSGAAAAEAAGSATPKPKHKDDGKADAAEAAQAAGEAAGQAGQPAQTQAAGAAQQAAQPPAQQPLAGQQAGAAQAAPIQTGAGLETARQATGQAPGQPLQQAAGQALQQAAAASAPAAAAGSFRLPGQDGSPRAQVRLDTASQPPRAALSGNTALAASLAASPSGSGQADPSGQAGSQGSAAAEAHKAGPQAAAKGADGLAAKAFAGLVDGAAANSQDQGPGGKTQVLQPASGSDILLPAGADAARVQAPQTAAATAPATPTPPAQAPLADQVAVQMHKALSLGKDRLTIQLHPAELGRVDIKLDLGGDGPVRAVLHAERKDTMDLLQRDSRGLERALQNAGLQTDGNSISFDLRGGGQQQRSGQGFAQQMPSTPQGRNDAPTDGGEVQLKPVRADARHDGAVNIRV</sequence>
<feature type="compositionally biased region" description="Low complexity" evidence="1">
    <location>
        <begin position="450"/>
        <end position="460"/>
    </location>
</feature>
<dbReference type="AlphaFoldDB" id="A0A1Y6CJ31"/>
<dbReference type="Pfam" id="PF02120">
    <property type="entry name" value="Flg_hook"/>
    <property type="match status" value="1"/>
</dbReference>
<name>A0A1Y6CJ31_9PROT</name>
<feature type="compositionally biased region" description="Low complexity" evidence="1">
    <location>
        <begin position="332"/>
        <end position="349"/>
    </location>
</feature>
<feature type="compositionally biased region" description="Low complexity" evidence="1">
    <location>
        <begin position="237"/>
        <end position="273"/>
    </location>
</feature>
<keyword evidence="3" id="KW-0282">Flagellum</keyword>
<reference evidence="3 4" key="1">
    <citation type="submission" date="2017-04" db="EMBL/GenBank/DDBJ databases">
        <authorList>
            <person name="Afonso C.L."/>
            <person name="Miller P.J."/>
            <person name="Scott M.A."/>
            <person name="Spackman E."/>
            <person name="Goraichik I."/>
            <person name="Dimitrov K.M."/>
            <person name="Suarez D.L."/>
            <person name="Swayne D.E."/>
        </authorList>
    </citation>
    <scope>NUCLEOTIDE SEQUENCE [LARGE SCALE GENOMIC DNA]</scope>
    <source>
        <strain evidence="3 4">USBA 355</strain>
    </source>
</reference>
<evidence type="ECO:0000256" key="1">
    <source>
        <dbReference type="SAM" id="MobiDB-lite"/>
    </source>
</evidence>
<evidence type="ECO:0000313" key="4">
    <source>
        <dbReference type="Proteomes" id="UP000192917"/>
    </source>
</evidence>
<dbReference type="Gene3D" id="3.30.750.140">
    <property type="match status" value="1"/>
</dbReference>
<protein>
    <submittedName>
        <fullName evidence="3">Flagellar hook-length control protein FliK</fullName>
    </submittedName>
</protein>
<proteinExistence type="predicted"/>
<feature type="region of interest" description="Disordered" evidence="1">
    <location>
        <begin position="303"/>
        <end position="356"/>
    </location>
</feature>
<feature type="compositionally biased region" description="Low complexity" evidence="1">
    <location>
        <begin position="118"/>
        <end position="212"/>
    </location>
</feature>
<dbReference type="EMBL" id="FWZX01000027">
    <property type="protein sequence ID" value="SMF67730.1"/>
    <property type="molecule type" value="Genomic_DNA"/>
</dbReference>
<feature type="compositionally biased region" description="Basic and acidic residues" evidence="1">
    <location>
        <begin position="49"/>
        <end position="92"/>
    </location>
</feature>
<dbReference type="Proteomes" id="UP000192917">
    <property type="component" value="Unassembled WGS sequence"/>
</dbReference>
<keyword evidence="4" id="KW-1185">Reference proteome</keyword>
<dbReference type="InterPro" id="IPR021136">
    <property type="entry name" value="Flagellar_hook_control-like_C"/>
</dbReference>
<feature type="region of interest" description="Disordered" evidence="1">
    <location>
        <begin position="435"/>
        <end position="497"/>
    </location>
</feature>
<feature type="domain" description="Flagellar hook-length control protein-like C-terminal" evidence="2">
    <location>
        <begin position="370"/>
        <end position="449"/>
    </location>
</feature>
<keyword evidence="3" id="KW-0969">Cilium</keyword>
<feature type="region of interest" description="Disordered" evidence="1">
    <location>
        <begin position="1"/>
        <end position="286"/>
    </location>
</feature>